<accession>F4BIP3</accession>
<protein>
    <submittedName>
        <fullName evidence="1">Uncharacterized protein</fullName>
    </submittedName>
</protein>
<proteinExistence type="predicted"/>
<organism evidence="1 2">
    <name type="scientific">Francisella hispaniensis</name>
    <dbReference type="NCBI Taxonomy" id="622488"/>
    <lineage>
        <taxon>Bacteria</taxon>
        <taxon>Pseudomonadati</taxon>
        <taxon>Pseudomonadota</taxon>
        <taxon>Gammaproteobacteria</taxon>
        <taxon>Thiotrichales</taxon>
        <taxon>Francisellaceae</taxon>
        <taxon>Francisella</taxon>
    </lineage>
</organism>
<dbReference type="EMBL" id="CP002558">
    <property type="protein sequence ID" value="AEB28037.1"/>
    <property type="molecule type" value="Genomic_DNA"/>
</dbReference>
<sequence>MVESATSAVRVLPIAPAPWIARPMIMPYMVLEQAATILPMMKNINPTNIIGLRPNLSDRILSTI</sequence>
<name>F4BIP3_9GAMM</name>
<dbReference type="Proteomes" id="UP000008303">
    <property type="component" value="Chromosome"/>
</dbReference>
<gene>
    <name evidence="1" type="ordered locus">FN3523_0180</name>
</gene>
<reference evidence="2" key="1">
    <citation type="journal article" date="2011" name="Appl. Environ. Microbiol.">
        <title>Common ancestry and novel genetic traits of Francisella novicida-like isolates from North America and Australia as revealed by comparative genomic analyses.</title>
        <authorList>
            <person name="Siddaramappa S."/>
            <person name="Challacombe J.F."/>
            <person name="Petersen J.M."/>
            <person name="Pillai S."/>
            <person name="Hogg G."/>
            <person name="Kuske C.R."/>
        </authorList>
    </citation>
    <scope>NUCLEOTIDE SEQUENCE [LARGE SCALE GENOMIC DNA]</scope>
    <source>
        <strain evidence="2">3523</strain>
    </source>
</reference>
<dbReference type="KEGG" id="fcn:FN3523_0180"/>
<dbReference type="AlphaFoldDB" id="F4BIP3"/>
<evidence type="ECO:0000313" key="2">
    <source>
        <dbReference type="Proteomes" id="UP000008303"/>
    </source>
</evidence>
<evidence type="ECO:0000313" key="1">
    <source>
        <dbReference type="EMBL" id="AEB28037.1"/>
    </source>
</evidence>
<dbReference type="HOGENOM" id="CLU_2861234_0_0_6"/>